<accession>A0ABP8N9L6</accession>
<gene>
    <name evidence="3" type="ORF">GCM10023093_12620</name>
</gene>
<dbReference type="EMBL" id="BAABFA010000008">
    <property type="protein sequence ID" value="GAA4463649.1"/>
    <property type="molecule type" value="Genomic_DNA"/>
</dbReference>
<evidence type="ECO:0000313" key="3">
    <source>
        <dbReference type="EMBL" id="GAA4463649.1"/>
    </source>
</evidence>
<comment type="caution">
    <text evidence="3">The sequence shown here is derived from an EMBL/GenBank/DDBJ whole genome shotgun (WGS) entry which is preliminary data.</text>
</comment>
<evidence type="ECO:0000313" key="4">
    <source>
        <dbReference type="Proteomes" id="UP001500067"/>
    </source>
</evidence>
<feature type="domain" description="Secretion system C-terminal sorting" evidence="2">
    <location>
        <begin position="229"/>
        <end position="305"/>
    </location>
</feature>
<dbReference type="Proteomes" id="UP001500067">
    <property type="component" value="Unassembled WGS sequence"/>
</dbReference>
<name>A0ABP8N9L6_9BACT</name>
<dbReference type="Pfam" id="PF18962">
    <property type="entry name" value="Por_Secre_tail"/>
    <property type="match status" value="1"/>
</dbReference>
<feature type="signal peptide" evidence="1">
    <location>
        <begin position="1"/>
        <end position="19"/>
    </location>
</feature>
<evidence type="ECO:0000256" key="1">
    <source>
        <dbReference type="SAM" id="SignalP"/>
    </source>
</evidence>
<organism evidence="3 4">
    <name type="scientific">Nemorincola caseinilytica</name>
    <dbReference type="NCBI Taxonomy" id="2054315"/>
    <lineage>
        <taxon>Bacteria</taxon>
        <taxon>Pseudomonadati</taxon>
        <taxon>Bacteroidota</taxon>
        <taxon>Chitinophagia</taxon>
        <taxon>Chitinophagales</taxon>
        <taxon>Chitinophagaceae</taxon>
        <taxon>Nemorincola</taxon>
    </lineage>
</organism>
<protein>
    <recommendedName>
        <fullName evidence="2">Secretion system C-terminal sorting domain-containing protein</fullName>
    </recommendedName>
</protein>
<reference evidence="4" key="1">
    <citation type="journal article" date="2019" name="Int. J. Syst. Evol. Microbiol.">
        <title>The Global Catalogue of Microorganisms (GCM) 10K type strain sequencing project: providing services to taxonomists for standard genome sequencing and annotation.</title>
        <authorList>
            <consortium name="The Broad Institute Genomics Platform"/>
            <consortium name="The Broad Institute Genome Sequencing Center for Infectious Disease"/>
            <person name="Wu L."/>
            <person name="Ma J."/>
        </authorList>
    </citation>
    <scope>NUCLEOTIDE SEQUENCE [LARGE SCALE GENOMIC DNA]</scope>
    <source>
        <strain evidence="4">JCM 32105</strain>
    </source>
</reference>
<evidence type="ECO:0000259" key="2">
    <source>
        <dbReference type="Pfam" id="PF18962"/>
    </source>
</evidence>
<feature type="chain" id="PRO_5045592181" description="Secretion system C-terminal sorting domain-containing protein" evidence="1">
    <location>
        <begin position="20"/>
        <end position="306"/>
    </location>
</feature>
<dbReference type="NCBIfam" id="TIGR04183">
    <property type="entry name" value="Por_Secre_tail"/>
    <property type="match status" value="1"/>
</dbReference>
<keyword evidence="1" id="KW-0732">Signal</keyword>
<sequence>MKKIFTLFSTLFLASAAFAQIPNASFETWVTAGTGSYHEATGWGSANATIDGVMPGTYTCDSGMNSAPDGAAYMKLTTKTIATMTVPGIAVTGTLNVVISPMSYTVAGGFPYTTRSANLTGKWQHMGSGADHGRVGVFLSKWNASLNKRDTVAWADSTLTGMAMSWSDFTIPLKYKSASLTPDTGMIVFSSSASTPVAGSYLYADKVAFTGTVPTGIISINTPDAATTVFPNPASGSATVYYHSASSRTIAVALTDMTGKVIRNMEVRTMAGENSIPLDLKGLAQGMYFVQVIDEGKVSQSKLLVN</sequence>
<keyword evidence="4" id="KW-1185">Reference proteome</keyword>
<dbReference type="Gene3D" id="2.60.120.890">
    <property type="entry name" value="BT2081, beta-jelly-roll domain"/>
    <property type="match status" value="1"/>
</dbReference>
<dbReference type="InterPro" id="IPR038653">
    <property type="entry name" value="Put_CMD_sf"/>
</dbReference>
<dbReference type="InterPro" id="IPR026444">
    <property type="entry name" value="Secre_tail"/>
</dbReference>
<proteinExistence type="predicted"/>
<dbReference type="RefSeq" id="WP_345080223.1">
    <property type="nucleotide sequence ID" value="NZ_BAABFA010000008.1"/>
</dbReference>